<keyword evidence="10" id="KW-0539">Nucleus</keyword>
<dbReference type="FunFam" id="3.30.160.60:FF:001498">
    <property type="entry name" value="Zinc finger protein 404"/>
    <property type="match status" value="1"/>
</dbReference>
<comment type="subcellular location">
    <subcellularLocation>
        <location evidence="1">Nucleus</location>
    </subcellularLocation>
</comment>
<keyword evidence="5 11" id="KW-0863">Zinc-finger</keyword>
<dbReference type="EMBL" id="KV939659">
    <property type="protein sequence ID" value="PIO26989.1"/>
    <property type="molecule type" value="Genomic_DNA"/>
</dbReference>
<feature type="compositionally biased region" description="Basic and acidic residues" evidence="12">
    <location>
        <begin position="23"/>
        <end position="32"/>
    </location>
</feature>
<dbReference type="GO" id="GO:0000981">
    <property type="term" value="F:DNA-binding transcription factor activity, RNA polymerase II-specific"/>
    <property type="evidence" value="ECO:0007669"/>
    <property type="project" value="TreeGrafter"/>
</dbReference>
<feature type="region of interest" description="Disordered" evidence="12">
    <location>
        <begin position="14"/>
        <end position="43"/>
    </location>
</feature>
<dbReference type="Proteomes" id="UP000228934">
    <property type="component" value="Unassembled WGS sequence"/>
</dbReference>
<dbReference type="OrthoDB" id="9411774at2759"/>
<organism evidence="15 16">
    <name type="scientific">Aquarana catesbeiana</name>
    <name type="common">American bullfrog</name>
    <name type="synonym">Rana catesbeiana</name>
    <dbReference type="NCBI Taxonomy" id="8400"/>
    <lineage>
        <taxon>Eukaryota</taxon>
        <taxon>Metazoa</taxon>
        <taxon>Chordata</taxon>
        <taxon>Craniata</taxon>
        <taxon>Vertebrata</taxon>
        <taxon>Euteleostomi</taxon>
        <taxon>Amphibia</taxon>
        <taxon>Batrachia</taxon>
        <taxon>Anura</taxon>
        <taxon>Neobatrachia</taxon>
        <taxon>Ranoidea</taxon>
        <taxon>Ranidae</taxon>
        <taxon>Aquarana</taxon>
    </lineage>
</organism>
<dbReference type="FunFam" id="3.30.160.60:FF:000624">
    <property type="entry name" value="zinc finger protein 697"/>
    <property type="match status" value="1"/>
</dbReference>
<dbReference type="FunFam" id="3.30.160.60:FF:000053">
    <property type="entry name" value="zinc finger protein 182 isoform X1"/>
    <property type="match status" value="1"/>
</dbReference>
<dbReference type="AlphaFoldDB" id="A0A2G9RGJ1"/>
<evidence type="ECO:0000256" key="4">
    <source>
        <dbReference type="ARBA" id="ARBA00022737"/>
    </source>
</evidence>
<feature type="domain" description="C2H2-type" evidence="13">
    <location>
        <begin position="95"/>
        <end position="122"/>
    </location>
</feature>
<dbReference type="PANTHER" id="PTHR24408:SF58">
    <property type="entry name" value="TRANSCRIPTION FACTOR (TFIIIA), PUTATIVE (AFU_ORTHOLOGUE AFUA_1G05150)-RELATED"/>
    <property type="match status" value="1"/>
</dbReference>
<feature type="non-terminal residue" evidence="15">
    <location>
        <position position="873"/>
    </location>
</feature>
<feature type="non-terminal residue" evidence="15">
    <location>
        <position position="1"/>
    </location>
</feature>
<dbReference type="SMART" id="SM00355">
    <property type="entry name" value="ZnF_C2H2"/>
    <property type="match status" value="17"/>
</dbReference>
<dbReference type="PROSITE" id="PS50805">
    <property type="entry name" value="KRAB"/>
    <property type="match status" value="1"/>
</dbReference>
<evidence type="ECO:0000256" key="5">
    <source>
        <dbReference type="ARBA" id="ARBA00022771"/>
    </source>
</evidence>
<dbReference type="FunFam" id="3.30.160.60:FF:000706">
    <property type="entry name" value="Zinc finger protein"/>
    <property type="match status" value="1"/>
</dbReference>
<dbReference type="InterPro" id="IPR036236">
    <property type="entry name" value="Znf_C2H2_sf"/>
</dbReference>
<evidence type="ECO:0000313" key="16">
    <source>
        <dbReference type="Proteomes" id="UP000228934"/>
    </source>
</evidence>
<accession>A0A2G9RGJ1</accession>
<evidence type="ECO:0000259" key="13">
    <source>
        <dbReference type="PROSITE" id="PS50157"/>
    </source>
</evidence>
<dbReference type="InterPro" id="IPR013087">
    <property type="entry name" value="Znf_C2H2_type"/>
</dbReference>
<feature type="domain" description="C2H2-type" evidence="13">
    <location>
        <begin position="297"/>
        <end position="324"/>
    </location>
</feature>
<dbReference type="GO" id="GO:0043565">
    <property type="term" value="F:sequence-specific DNA binding"/>
    <property type="evidence" value="ECO:0007669"/>
    <property type="project" value="TreeGrafter"/>
</dbReference>
<keyword evidence="6" id="KW-0862">Zinc</keyword>
<dbReference type="InterPro" id="IPR001909">
    <property type="entry name" value="KRAB"/>
</dbReference>
<evidence type="ECO:0000256" key="3">
    <source>
        <dbReference type="ARBA" id="ARBA00022723"/>
    </source>
</evidence>
<dbReference type="FunFam" id="3.30.160.60:FF:000060">
    <property type="entry name" value="zinc finger protein 436"/>
    <property type="match status" value="1"/>
</dbReference>
<dbReference type="SUPFAM" id="SSF57667">
    <property type="entry name" value="beta-beta-alpha zinc fingers"/>
    <property type="match status" value="10"/>
</dbReference>
<comment type="similarity">
    <text evidence="2">Belongs to the krueppel C2H2-type zinc-finger protein family.</text>
</comment>
<dbReference type="FunFam" id="3.30.160.60:FF:001506">
    <property type="entry name" value="Zinc finger protein"/>
    <property type="match status" value="2"/>
</dbReference>
<dbReference type="FunFam" id="3.30.160.60:FF:000322">
    <property type="entry name" value="GDNF-inducible zinc finger protein 1"/>
    <property type="match status" value="1"/>
</dbReference>
<gene>
    <name evidence="15" type="ORF">AB205_0114910</name>
</gene>
<feature type="domain" description="KRAB" evidence="14">
    <location>
        <begin position="1"/>
        <end position="33"/>
    </location>
</feature>
<dbReference type="PROSITE" id="PS00028">
    <property type="entry name" value="ZINC_FINGER_C2H2_1"/>
    <property type="match status" value="15"/>
</dbReference>
<feature type="domain" description="C2H2-type" evidence="13">
    <location>
        <begin position="353"/>
        <end position="380"/>
    </location>
</feature>
<evidence type="ECO:0000259" key="14">
    <source>
        <dbReference type="PROSITE" id="PS50805"/>
    </source>
</evidence>
<keyword evidence="3" id="KW-0479">Metal-binding</keyword>
<evidence type="ECO:0000256" key="1">
    <source>
        <dbReference type="ARBA" id="ARBA00004123"/>
    </source>
</evidence>
<feature type="domain" description="C2H2-type" evidence="13">
    <location>
        <begin position="437"/>
        <end position="464"/>
    </location>
</feature>
<evidence type="ECO:0000256" key="7">
    <source>
        <dbReference type="ARBA" id="ARBA00023015"/>
    </source>
</evidence>
<evidence type="ECO:0000313" key="15">
    <source>
        <dbReference type="EMBL" id="PIO26989.1"/>
    </source>
</evidence>
<feature type="domain" description="C2H2-type" evidence="13">
    <location>
        <begin position="191"/>
        <end position="218"/>
    </location>
</feature>
<keyword evidence="7" id="KW-0805">Transcription regulation</keyword>
<feature type="region of interest" description="Disordered" evidence="12">
    <location>
        <begin position="269"/>
        <end position="298"/>
    </location>
</feature>
<feature type="domain" description="C2H2-type" evidence="13">
    <location>
        <begin position="478"/>
        <end position="504"/>
    </location>
</feature>
<dbReference type="PROSITE" id="PS50157">
    <property type="entry name" value="ZINC_FINGER_C2H2_2"/>
    <property type="match status" value="18"/>
</dbReference>
<dbReference type="FunFam" id="3.30.160.60:FF:000557">
    <property type="entry name" value="zinc finger and SCAN domain-containing protein 29"/>
    <property type="match status" value="2"/>
</dbReference>
<feature type="domain" description="C2H2-type" evidence="13">
    <location>
        <begin position="381"/>
        <end position="408"/>
    </location>
</feature>
<feature type="domain" description="C2H2-type" evidence="13">
    <location>
        <begin position="163"/>
        <end position="190"/>
    </location>
</feature>
<name>A0A2G9RGJ1_AQUCT</name>
<dbReference type="FunFam" id="3.30.160.60:FF:000506">
    <property type="entry name" value="Zinc finger protein 23"/>
    <property type="match status" value="1"/>
</dbReference>
<dbReference type="Pfam" id="PF00096">
    <property type="entry name" value="zf-C2H2"/>
    <property type="match status" value="14"/>
</dbReference>
<keyword evidence="8" id="KW-0238">DNA-binding</keyword>
<proteinExistence type="inferred from homology"/>
<feature type="domain" description="C2H2-type" evidence="13">
    <location>
        <begin position="219"/>
        <end position="246"/>
    </location>
</feature>
<evidence type="ECO:0000256" key="10">
    <source>
        <dbReference type="ARBA" id="ARBA00023242"/>
    </source>
</evidence>
<keyword evidence="9" id="KW-0804">Transcription</keyword>
<dbReference type="Gene3D" id="3.30.160.60">
    <property type="entry name" value="Classic Zinc Finger"/>
    <property type="match status" value="16"/>
</dbReference>
<keyword evidence="16" id="KW-1185">Reference proteome</keyword>
<feature type="domain" description="C2H2-type" evidence="13">
    <location>
        <begin position="325"/>
        <end position="352"/>
    </location>
</feature>
<evidence type="ECO:0000256" key="9">
    <source>
        <dbReference type="ARBA" id="ARBA00023163"/>
    </source>
</evidence>
<keyword evidence="4" id="KW-0677">Repeat</keyword>
<evidence type="ECO:0000256" key="2">
    <source>
        <dbReference type="ARBA" id="ARBA00006991"/>
    </source>
</evidence>
<dbReference type="FunFam" id="3.30.160.60:FF:000065">
    <property type="entry name" value="B-cell CLL/lymphoma 6, member B"/>
    <property type="match status" value="1"/>
</dbReference>
<feature type="domain" description="C2H2-type" evidence="13">
    <location>
        <begin position="706"/>
        <end position="728"/>
    </location>
</feature>
<dbReference type="GO" id="GO:0008270">
    <property type="term" value="F:zinc ion binding"/>
    <property type="evidence" value="ECO:0007669"/>
    <property type="project" value="UniProtKB-KW"/>
</dbReference>
<feature type="domain" description="C2H2-type" evidence="13">
    <location>
        <begin position="533"/>
        <end position="560"/>
    </location>
</feature>
<sequence length="873" mass="100084">SGCSIQKPEILSRLEDGGEPWLAEDREEREDVAGLGGSIKREAGDGCDNLGLGEMLHYEDPADNIPPSGIKVEEEMLEPPYHSITSEVTPEDKPHICCHCGKNFSCYQTVERHQSCCNMKRPRWNSPCNSTHNTDLLKHKSPPLQGQSSPISHQRALNINRPYKCPLCPKTYTQRSTLTKHLRTHTGHRPYRCTVCGKSFIQNSDLVKHHRTHTGEKPYSCSICDKRFAESSSLMKHKRTHNGDRPYHCAECPRSFTSKTVLVRHMTVHTKFSDKARSRTEPTKPKQEENPPKDSPFSCAHCGKSFRHRTSFVRHQQVHSRQRSFQCPQCEKAFIQNSDLKKHMWTHSRERPFRCQECHKGFIQRSDLVKHHRTHTGERPYQCTLCQKTFAEKSALSKHQKVHSKDKPHKCTECRKGFIQRSTLILHQRSHTGERPFTCLQCNRRFIQKSDLLKHQRVHVRQQSSATNSSADGVSLSYECECGQIFNQLSRFLKHKKLHCSDQLFQCLDCNISFIQKSTFLRHCRSHRAERRHCCVLCQKSFERKSDLQKHWRTHDGQSPYSCQHCERTLGRGRTTVRIVKEPSNKVWIWSSTSRSTLQRPLLPLPPSMRLSSRTPLNRTPLSRKAFCTIGEDALPLHQHKAEIIRAKSFPCNECGKTFGHRSVLVKHLRIHTGERPYVCNVCEKGFIQKSDLVKHYRTHTGERPYSCGDCGRSFIEKSSLAKHQQKHLTPPGTETKGSALSVPSHMHQPVTYWGESEDDPGSLVQKFHVGSVVARPFSSLKSILSSSAECKMAVKKTKKSDLVKHLRTHTGECPYFCQLCGKTFRSHSASLKHQHVCNMAVKEDSPLLYTSEGSYTDHATPNTLYSLETYQL</sequence>
<feature type="domain" description="C2H2-type" evidence="13">
    <location>
        <begin position="678"/>
        <end position="705"/>
    </location>
</feature>
<feature type="domain" description="C2H2-type" evidence="13">
    <location>
        <begin position="650"/>
        <end position="677"/>
    </location>
</feature>
<dbReference type="GO" id="GO:0005634">
    <property type="term" value="C:nucleus"/>
    <property type="evidence" value="ECO:0007669"/>
    <property type="project" value="UniProtKB-SubCell"/>
</dbReference>
<evidence type="ECO:0000256" key="11">
    <source>
        <dbReference type="PROSITE-ProRule" id="PRU00042"/>
    </source>
</evidence>
<dbReference type="PANTHER" id="PTHR24408">
    <property type="entry name" value="ZINC FINGER PROTEIN"/>
    <property type="match status" value="1"/>
</dbReference>
<feature type="domain" description="C2H2-type" evidence="13">
    <location>
        <begin position="409"/>
        <end position="436"/>
    </location>
</feature>
<dbReference type="FunFam" id="3.30.160.60:FF:000358">
    <property type="entry name" value="zinc finger protein 24"/>
    <property type="match status" value="1"/>
</dbReference>
<feature type="domain" description="C2H2-type" evidence="13">
    <location>
        <begin position="247"/>
        <end position="270"/>
    </location>
</feature>
<protein>
    <recommendedName>
        <fullName evidence="17">Zinc finger protein 271</fullName>
    </recommendedName>
</protein>
<reference evidence="16" key="1">
    <citation type="journal article" date="2017" name="Nat. Commun.">
        <title>The North American bullfrog draft genome provides insight into hormonal regulation of long noncoding RNA.</title>
        <authorList>
            <person name="Hammond S.A."/>
            <person name="Warren R.L."/>
            <person name="Vandervalk B.P."/>
            <person name="Kucuk E."/>
            <person name="Khan H."/>
            <person name="Gibb E.A."/>
            <person name="Pandoh P."/>
            <person name="Kirk H."/>
            <person name="Zhao Y."/>
            <person name="Jones M."/>
            <person name="Mungall A.J."/>
            <person name="Coope R."/>
            <person name="Pleasance S."/>
            <person name="Moore R.A."/>
            <person name="Holt R.A."/>
            <person name="Round J.M."/>
            <person name="Ohora S."/>
            <person name="Walle B.V."/>
            <person name="Veldhoen N."/>
            <person name="Helbing C.C."/>
            <person name="Birol I."/>
        </authorList>
    </citation>
    <scope>NUCLEOTIDE SEQUENCE [LARGE SCALE GENOMIC DNA]</scope>
</reference>
<evidence type="ECO:0000256" key="6">
    <source>
        <dbReference type="ARBA" id="ARBA00022833"/>
    </source>
</evidence>
<evidence type="ECO:0008006" key="17">
    <source>
        <dbReference type="Google" id="ProtNLM"/>
    </source>
</evidence>
<evidence type="ECO:0000256" key="12">
    <source>
        <dbReference type="SAM" id="MobiDB-lite"/>
    </source>
</evidence>
<evidence type="ECO:0000256" key="8">
    <source>
        <dbReference type="ARBA" id="ARBA00023125"/>
    </source>
</evidence>
<feature type="domain" description="C2H2-type" evidence="13">
    <location>
        <begin position="816"/>
        <end position="844"/>
    </location>
</feature>
<feature type="compositionally biased region" description="Basic and acidic residues" evidence="12">
    <location>
        <begin position="271"/>
        <end position="292"/>
    </location>
</feature>
<feature type="region of interest" description="Disordered" evidence="12">
    <location>
        <begin position="722"/>
        <end position="742"/>
    </location>
</feature>
<feature type="domain" description="C2H2-type" evidence="13">
    <location>
        <begin position="505"/>
        <end position="532"/>
    </location>
</feature>